<name>A0A0L0DD86_THETB</name>
<keyword evidence="4" id="KW-1185">Reference proteome</keyword>
<evidence type="ECO:0000313" key="3">
    <source>
        <dbReference type="EMBL" id="KNC50294.1"/>
    </source>
</evidence>
<evidence type="ECO:0000256" key="2">
    <source>
        <dbReference type="SAM" id="Phobius"/>
    </source>
</evidence>
<feature type="region of interest" description="Disordered" evidence="1">
    <location>
        <begin position="192"/>
        <end position="224"/>
    </location>
</feature>
<keyword evidence="2" id="KW-1133">Transmembrane helix</keyword>
<feature type="transmembrane region" description="Helical" evidence="2">
    <location>
        <begin position="391"/>
        <end position="417"/>
    </location>
</feature>
<feature type="transmembrane region" description="Helical" evidence="2">
    <location>
        <begin position="453"/>
        <end position="471"/>
    </location>
</feature>
<keyword evidence="2" id="KW-0812">Transmembrane</keyword>
<feature type="transmembrane region" description="Helical" evidence="2">
    <location>
        <begin position="561"/>
        <end position="580"/>
    </location>
</feature>
<reference evidence="3 4" key="1">
    <citation type="submission" date="2010-05" db="EMBL/GenBank/DDBJ databases">
        <title>The Genome Sequence of Thecamonas trahens ATCC 50062.</title>
        <authorList>
            <consortium name="The Broad Institute Genome Sequencing Platform"/>
            <person name="Russ C."/>
            <person name="Cuomo C."/>
            <person name="Shea T."/>
            <person name="Young S.K."/>
            <person name="Zeng Q."/>
            <person name="Koehrsen M."/>
            <person name="Haas B."/>
            <person name="Borodovsky M."/>
            <person name="Guigo R."/>
            <person name="Alvarado L."/>
            <person name="Berlin A."/>
            <person name="Bochicchio J."/>
            <person name="Borenstein D."/>
            <person name="Chapman S."/>
            <person name="Chen Z."/>
            <person name="Freedman E."/>
            <person name="Gellesch M."/>
            <person name="Goldberg J."/>
            <person name="Griggs A."/>
            <person name="Gujja S."/>
            <person name="Heilman E."/>
            <person name="Heiman D."/>
            <person name="Hepburn T."/>
            <person name="Howarth C."/>
            <person name="Jen D."/>
            <person name="Larson L."/>
            <person name="Mehta T."/>
            <person name="Park D."/>
            <person name="Pearson M."/>
            <person name="Roberts A."/>
            <person name="Saif S."/>
            <person name="Shenoy N."/>
            <person name="Sisk P."/>
            <person name="Stolte C."/>
            <person name="Sykes S."/>
            <person name="Thomson T."/>
            <person name="Walk T."/>
            <person name="White J."/>
            <person name="Yandava C."/>
            <person name="Burger G."/>
            <person name="Gray M.W."/>
            <person name="Holland P.W.H."/>
            <person name="King N."/>
            <person name="Lang F.B.F."/>
            <person name="Roger A.J."/>
            <person name="Ruiz-Trillo I."/>
            <person name="Lander E."/>
            <person name="Nusbaum C."/>
        </authorList>
    </citation>
    <scope>NUCLEOTIDE SEQUENCE [LARGE SCALE GENOMIC DNA]</scope>
    <source>
        <strain evidence="3 4">ATCC 50062</strain>
    </source>
</reference>
<organism evidence="3 4">
    <name type="scientific">Thecamonas trahens ATCC 50062</name>
    <dbReference type="NCBI Taxonomy" id="461836"/>
    <lineage>
        <taxon>Eukaryota</taxon>
        <taxon>Apusozoa</taxon>
        <taxon>Apusomonadida</taxon>
        <taxon>Apusomonadidae</taxon>
        <taxon>Thecamonas</taxon>
    </lineage>
</organism>
<feature type="transmembrane region" description="Helical" evidence="2">
    <location>
        <begin position="243"/>
        <end position="264"/>
    </location>
</feature>
<feature type="region of interest" description="Disordered" evidence="1">
    <location>
        <begin position="27"/>
        <end position="48"/>
    </location>
</feature>
<evidence type="ECO:0000313" key="4">
    <source>
        <dbReference type="Proteomes" id="UP000054408"/>
    </source>
</evidence>
<accession>A0A0L0DD86</accession>
<proteinExistence type="predicted"/>
<protein>
    <submittedName>
        <fullName evidence="3">Uncharacterized protein</fullName>
    </submittedName>
</protein>
<feature type="compositionally biased region" description="Acidic residues" evidence="1">
    <location>
        <begin position="38"/>
        <end position="47"/>
    </location>
</feature>
<dbReference type="Proteomes" id="UP000054408">
    <property type="component" value="Unassembled WGS sequence"/>
</dbReference>
<feature type="transmembrane region" description="Helical" evidence="2">
    <location>
        <begin position="270"/>
        <end position="289"/>
    </location>
</feature>
<dbReference type="GeneID" id="25565857"/>
<feature type="transmembrane region" description="Helical" evidence="2">
    <location>
        <begin position="491"/>
        <end position="515"/>
    </location>
</feature>
<dbReference type="RefSeq" id="XP_013756841.1">
    <property type="nucleotide sequence ID" value="XM_013901387.1"/>
</dbReference>
<dbReference type="EMBL" id="GL349461">
    <property type="protein sequence ID" value="KNC50294.1"/>
    <property type="molecule type" value="Genomic_DNA"/>
</dbReference>
<keyword evidence="2" id="KW-0472">Membrane</keyword>
<evidence type="ECO:0000256" key="1">
    <source>
        <dbReference type="SAM" id="MobiDB-lite"/>
    </source>
</evidence>
<feature type="compositionally biased region" description="Acidic residues" evidence="1">
    <location>
        <begin position="203"/>
        <end position="213"/>
    </location>
</feature>
<sequence length="581" mass="62938">MPSTTGGGPGTIPRVASFSRSWRTAGMGRDGSFRAGDDGDFPSDDSMDGVREARSVTGDFLEQHWANQEQLVRGLVAQDRTDRRHLRTEARMFWRFLLLLGIPLPVGPSPAAVGDFGGSLQLHTTDSRPGLNEAPSVSHSMRTVVRMTRNSTLRSPSALFGDARAGGVVIEQQEEDEGEIARAGRPPLEVARLHPHASSSGCGEEEDEEEEEAMGSAAGSGLPQPRLVGGSPSLCSARALPVFILRLIIVLSLFSLPAVALVLVQESPAYAVAFALLSPAPFLAYFGVLRNNPTPRLAFLFRKCTKAEEHRGMRAMSLTASVRFLTSTLTRDFEAFNPLSLDELRVELNRVVFLVFVAAVVSCWLLNSKLIRIFDDVSVELPTGARPALHLLFSATVCVQVGVVGVFGGELVLLSAVARVVRGRIRIGTLRDVEVASLYEWFTRVQQLCAEHYAWIGPCLAAYALAGGYWLTTIWTVGCPGCNVLESISEFNVIVYVLGIVFALLHISAQFSVFMREILSEIQRLATMRRSVGIDTSLLVYQNSISEGFGLLGYVVTPRLAGGLTIVALVTLGIALRAVLL</sequence>
<feature type="non-terminal residue" evidence="3">
    <location>
        <position position="1"/>
    </location>
</feature>
<dbReference type="AlphaFoldDB" id="A0A0L0DD86"/>
<feature type="transmembrane region" description="Helical" evidence="2">
    <location>
        <begin position="351"/>
        <end position="371"/>
    </location>
</feature>
<gene>
    <name evidence="3" type="ORF">AMSG_06775</name>
</gene>